<sequence>MAEGAAGHGLLQRHLGQFLVLLAHRLEQRVPAAFLEEGADLVIPDAGQHGVSQHHHVHHLPGCLVLDQAVLELQLLLLHGVLDDDRGGQLGVATGHLGLAIVDGGEVLEIVAHLGEGNLGEEGLKELEELFALGLGALVPVLAYQEARLLLAVHELDGGQVLSVAHGLDHALHGLGDLFSRGGERREGQEKGCQEGDGSGADVHTDPWFLSSESGGFL</sequence>
<feature type="compositionally biased region" description="Basic and acidic residues" evidence="1">
    <location>
        <begin position="183"/>
        <end position="194"/>
    </location>
</feature>
<gene>
    <name evidence="2" type="ORF">STIAU_6034</name>
</gene>
<evidence type="ECO:0000313" key="3">
    <source>
        <dbReference type="Proteomes" id="UP000032702"/>
    </source>
</evidence>
<reference evidence="2 3" key="1">
    <citation type="submission" date="2006-04" db="EMBL/GenBank/DDBJ databases">
        <authorList>
            <person name="Nierman W.C."/>
        </authorList>
    </citation>
    <scope>NUCLEOTIDE SEQUENCE [LARGE SCALE GENOMIC DNA]</scope>
    <source>
        <strain evidence="2 3">DW4/3-1</strain>
    </source>
</reference>
<organism evidence="2 3">
    <name type="scientific">Stigmatella aurantiaca (strain DW4/3-1)</name>
    <dbReference type="NCBI Taxonomy" id="378806"/>
    <lineage>
        <taxon>Bacteria</taxon>
        <taxon>Pseudomonadati</taxon>
        <taxon>Myxococcota</taxon>
        <taxon>Myxococcia</taxon>
        <taxon>Myxococcales</taxon>
        <taxon>Cystobacterineae</taxon>
        <taxon>Archangiaceae</taxon>
        <taxon>Stigmatella</taxon>
    </lineage>
</organism>
<name>Q09A93_STIAD</name>
<dbReference type="EMBL" id="AAMD01000014">
    <property type="protein sequence ID" value="EAU68680.1"/>
    <property type="molecule type" value="Genomic_DNA"/>
</dbReference>
<dbReference type="AlphaFoldDB" id="Q09A93"/>
<protein>
    <submittedName>
        <fullName evidence="2">Uncharacterized protein</fullName>
    </submittedName>
</protein>
<evidence type="ECO:0000256" key="1">
    <source>
        <dbReference type="SAM" id="MobiDB-lite"/>
    </source>
</evidence>
<accession>Q09A93</accession>
<feature type="region of interest" description="Disordered" evidence="1">
    <location>
        <begin position="183"/>
        <end position="218"/>
    </location>
</feature>
<dbReference type="Proteomes" id="UP000032702">
    <property type="component" value="Unassembled WGS sequence"/>
</dbReference>
<proteinExistence type="predicted"/>
<comment type="caution">
    <text evidence="2">The sequence shown here is derived from an EMBL/GenBank/DDBJ whole genome shotgun (WGS) entry which is preliminary data.</text>
</comment>
<evidence type="ECO:0000313" key="2">
    <source>
        <dbReference type="EMBL" id="EAU68680.1"/>
    </source>
</evidence>